<evidence type="ECO:0000313" key="2">
    <source>
        <dbReference type="EMBL" id="TWL20892.1"/>
    </source>
</evidence>
<dbReference type="GeneID" id="92861245"/>
<gene>
    <name evidence="2" type="ORF">CHCC16736_2176</name>
    <name evidence="1" type="ORF">I6G80_15875</name>
</gene>
<protein>
    <submittedName>
        <fullName evidence="2">Uncharacterized protein</fullName>
    </submittedName>
</protein>
<reference evidence="2 3" key="1">
    <citation type="submission" date="2019-06" db="EMBL/GenBank/DDBJ databases">
        <title>Genome sequence analysis of &gt;100 Bacillus licheniformis strains suggests intrinsic resistance to this species.</title>
        <authorList>
            <person name="Wels M."/>
            <person name="Siezen R.J."/>
            <person name="Johansen E."/>
            <person name="Stuer-Lauridsen B."/>
            <person name="Bjerre K."/>
            <person name="Nielsen B.K.K."/>
        </authorList>
    </citation>
    <scope>NUCLEOTIDE SEQUENCE [LARGE SCALE GENOMIC DNA]</scope>
    <source>
        <strain evidence="2 3">BAC-16736</strain>
    </source>
</reference>
<dbReference type="EMBL" id="CP065647">
    <property type="protein sequence ID" value="QPR71308.1"/>
    <property type="molecule type" value="Genomic_DNA"/>
</dbReference>
<dbReference type="AlphaFoldDB" id="A0A1Y0YLG5"/>
<accession>A0A1Y0YLG5</accession>
<organism evidence="2 3">
    <name type="scientific">Bacillus licheniformis</name>
    <dbReference type="NCBI Taxonomy" id="1402"/>
    <lineage>
        <taxon>Bacteria</taxon>
        <taxon>Bacillati</taxon>
        <taxon>Bacillota</taxon>
        <taxon>Bacilli</taxon>
        <taxon>Bacillales</taxon>
        <taxon>Bacillaceae</taxon>
        <taxon>Bacillus</taxon>
    </lineage>
</organism>
<name>A0A1Y0YLG5_BACLI</name>
<evidence type="ECO:0000313" key="1">
    <source>
        <dbReference type="EMBL" id="QPR71308.1"/>
    </source>
</evidence>
<dbReference type="EMBL" id="NILC01000033">
    <property type="protein sequence ID" value="TWL20892.1"/>
    <property type="molecule type" value="Genomic_DNA"/>
</dbReference>
<dbReference type="Proteomes" id="UP000595038">
    <property type="component" value="Chromosome"/>
</dbReference>
<reference evidence="1 4" key="2">
    <citation type="submission" date="2020-12" db="EMBL/GenBank/DDBJ databases">
        <title>FDA dAtabase for Regulatory Grade micrObial Sequences (FDA-ARGOS): Supporting development and validation of Infectious Disease Dx tests.</title>
        <authorList>
            <person name="Nelson B."/>
            <person name="Plummer A."/>
            <person name="Tallon L."/>
            <person name="Sadzewicz L."/>
            <person name="Zhao X."/>
            <person name="Boylan J."/>
            <person name="Ott S."/>
            <person name="Bowen H."/>
            <person name="Vavikolanu K."/>
            <person name="Mehta A."/>
            <person name="Aluvathingal J."/>
            <person name="Nadendla S."/>
            <person name="Myers T."/>
            <person name="Yan Y."/>
            <person name="Sichtig H."/>
        </authorList>
    </citation>
    <scope>NUCLEOTIDE SEQUENCE [LARGE SCALE GENOMIC DNA]</scope>
    <source>
        <strain evidence="1 4">FDAARGOS_923</strain>
    </source>
</reference>
<proteinExistence type="predicted"/>
<dbReference type="RefSeq" id="WP_016885413.1">
    <property type="nucleotide sequence ID" value="NZ_BEXU01000031.1"/>
</dbReference>
<dbReference type="Proteomes" id="UP000435910">
    <property type="component" value="Unassembled WGS sequence"/>
</dbReference>
<sequence>MYVHPCFIKWFALLYIALNAAHEGLLSWNGHAAPAAAVAGLGLVKTAEAKGGLHPRCSVTRTEKAIIFRV</sequence>
<evidence type="ECO:0000313" key="3">
    <source>
        <dbReference type="Proteomes" id="UP000435910"/>
    </source>
</evidence>
<evidence type="ECO:0000313" key="4">
    <source>
        <dbReference type="Proteomes" id="UP000595038"/>
    </source>
</evidence>